<name>A0ABT3PP82_9BACT</name>
<dbReference type="EMBL" id="JAGGJA010000008">
    <property type="protein sequence ID" value="MCW9707669.1"/>
    <property type="molecule type" value="Genomic_DNA"/>
</dbReference>
<evidence type="ECO:0000313" key="3">
    <source>
        <dbReference type="Proteomes" id="UP001207918"/>
    </source>
</evidence>
<feature type="transmembrane region" description="Helical" evidence="1">
    <location>
        <begin position="6"/>
        <end position="21"/>
    </location>
</feature>
<keyword evidence="1" id="KW-0472">Membrane</keyword>
<dbReference type="Proteomes" id="UP001207918">
    <property type="component" value="Unassembled WGS sequence"/>
</dbReference>
<keyword evidence="3" id="KW-1185">Reference proteome</keyword>
<evidence type="ECO:0000313" key="2">
    <source>
        <dbReference type="EMBL" id="MCW9707669.1"/>
    </source>
</evidence>
<organism evidence="2 3">
    <name type="scientific">Fodinibius salsisoli</name>
    <dbReference type="NCBI Taxonomy" id="2820877"/>
    <lineage>
        <taxon>Bacteria</taxon>
        <taxon>Pseudomonadati</taxon>
        <taxon>Balneolota</taxon>
        <taxon>Balneolia</taxon>
        <taxon>Balneolales</taxon>
        <taxon>Balneolaceae</taxon>
        <taxon>Fodinibius</taxon>
    </lineage>
</organism>
<keyword evidence="1" id="KW-0812">Transmembrane</keyword>
<reference evidence="2 3" key="1">
    <citation type="submission" date="2021-03" db="EMBL/GenBank/DDBJ databases">
        <title>Aliifodinibius sp. nov., a new bacterium isolated from saline soil.</title>
        <authorList>
            <person name="Galisteo C."/>
            <person name="De La Haba R."/>
            <person name="Sanchez-Porro C."/>
            <person name="Ventosa A."/>
        </authorList>
    </citation>
    <scope>NUCLEOTIDE SEQUENCE [LARGE SCALE GENOMIC DNA]</scope>
    <source>
        <strain evidence="2 3">1BSP15-2V2</strain>
    </source>
</reference>
<accession>A0ABT3PP82</accession>
<evidence type="ECO:0000256" key="1">
    <source>
        <dbReference type="SAM" id="Phobius"/>
    </source>
</evidence>
<comment type="caution">
    <text evidence="2">The sequence shown here is derived from an EMBL/GenBank/DDBJ whole genome shotgun (WGS) entry which is preliminary data.</text>
</comment>
<sequence>MEYISIFISVVAVFFTYRGLSKMKEHNRKSVKPLLQHRKSIHNLDNGFDVKIYNKGLGPAIITEFYVKINDEKIDGKNSIEIQNKIKKELEENIKGLDIDKSVKLEYSALSDNSALEIGESFCLIRIMDIDLDVLAKVIENISIYCTYESFYNEEQEITIDLNTISEAIRDAH</sequence>
<gene>
    <name evidence="2" type="ORF">J6I44_12450</name>
</gene>
<dbReference type="RefSeq" id="WP_265766459.1">
    <property type="nucleotide sequence ID" value="NZ_JAGGJA010000008.1"/>
</dbReference>
<proteinExistence type="predicted"/>
<protein>
    <submittedName>
        <fullName evidence="2">Uncharacterized protein</fullName>
    </submittedName>
</protein>
<keyword evidence="1" id="KW-1133">Transmembrane helix</keyword>